<dbReference type="InterPro" id="IPR006162">
    <property type="entry name" value="Ppantetheine_attach_site"/>
</dbReference>
<keyword evidence="3" id="KW-0597">Phosphoprotein</keyword>
<dbReference type="SMART" id="SM00823">
    <property type="entry name" value="PKS_PP"/>
    <property type="match status" value="1"/>
</dbReference>
<dbReference type="AlphaFoldDB" id="A0A5B1B3C1"/>
<organism evidence="5 6">
    <name type="scientific">Mycobacterium simiae</name>
    <name type="common">Mycobacterium habana</name>
    <dbReference type="NCBI Taxonomy" id="1784"/>
    <lineage>
        <taxon>Bacteria</taxon>
        <taxon>Bacillati</taxon>
        <taxon>Actinomycetota</taxon>
        <taxon>Actinomycetes</taxon>
        <taxon>Mycobacteriales</taxon>
        <taxon>Mycobacteriaceae</taxon>
        <taxon>Mycobacterium</taxon>
        <taxon>Mycobacterium simiae complex</taxon>
    </lineage>
</organism>
<dbReference type="Pfam" id="PF00668">
    <property type="entry name" value="Condensation"/>
    <property type="match status" value="1"/>
</dbReference>
<feature type="domain" description="Carrier" evidence="4">
    <location>
        <begin position="69"/>
        <end position="144"/>
    </location>
</feature>
<dbReference type="GO" id="GO:0008610">
    <property type="term" value="P:lipid biosynthetic process"/>
    <property type="evidence" value="ECO:0007669"/>
    <property type="project" value="UniProtKB-ARBA"/>
</dbReference>
<evidence type="ECO:0000313" key="5">
    <source>
        <dbReference type="EMBL" id="KAA1243207.1"/>
    </source>
</evidence>
<dbReference type="InterPro" id="IPR045851">
    <property type="entry name" value="AMP-bd_C_sf"/>
</dbReference>
<dbReference type="SUPFAM" id="SSF52777">
    <property type="entry name" value="CoA-dependent acyltransferases"/>
    <property type="match status" value="2"/>
</dbReference>
<feature type="non-terminal residue" evidence="5">
    <location>
        <position position="604"/>
    </location>
</feature>
<dbReference type="Gene3D" id="1.10.1200.10">
    <property type="entry name" value="ACP-like"/>
    <property type="match status" value="1"/>
</dbReference>
<protein>
    <submittedName>
        <fullName evidence="5">Non-ribosomal peptide synthetase</fullName>
    </submittedName>
</protein>
<dbReference type="SUPFAM" id="SSF47336">
    <property type="entry name" value="ACP-like"/>
    <property type="match status" value="1"/>
</dbReference>
<dbReference type="Gene3D" id="3.30.300.30">
    <property type="match status" value="1"/>
</dbReference>
<dbReference type="GO" id="GO:0043041">
    <property type="term" value="P:amino acid activation for nonribosomal peptide biosynthetic process"/>
    <property type="evidence" value="ECO:0007669"/>
    <property type="project" value="TreeGrafter"/>
</dbReference>
<dbReference type="InterPro" id="IPR023213">
    <property type="entry name" value="CAT-like_dom_sf"/>
</dbReference>
<dbReference type="GO" id="GO:0005829">
    <property type="term" value="C:cytosol"/>
    <property type="evidence" value="ECO:0007669"/>
    <property type="project" value="TreeGrafter"/>
</dbReference>
<dbReference type="PROSITE" id="PS00012">
    <property type="entry name" value="PHOSPHOPANTETHEINE"/>
    <property type="match status" value="1"/>
</dbReference>
<dbReference type="PROSITE" id="PS50075">
    <property type="entry name" value="CARRIER"/>
    <property type="match status" value="1"/>
</dbReference>
<sequence>RPGDKRLVGYITGTADPVLARTTLAQQLPVYMVPAAVVVLGALPLTVNGKLDVAALPAPEYGQVGRYRAAASPMEEVLAGICARVLGVDRVGVEESFFDLGGDSLLAMRVIAAVNTALGVDVSVRTLFDAPSVAELALRVGGSLRFGPLVAGVRPRVVPLSFAQRRLWFIDQLQGPSSVYNMAVALRLRGGLDVAALGAAVADVVGRHESLRTVFVAVEGIPQQVVLAAEGAQLGWGVVDATRWSAGRLRAGIDEAARYRFDLTSEIPLRARLFVVGEREHVLVLTVHHIAADGWSLPPLAGDLGRAYASRCVGRAPEWAPLAVQYADYTLWQHENLGDPADAGSVIGAQLGFWEDALAGLPARLALPTDRPYPLVADHRGGSVAVAWSAGLQQRVRQVAREHNATSFMVVHAALAVVLSKLSASSEVAVGVAVAGRADPVLDELVGFFVNTVVLRVAVAGDLTFAQLLAQVREQGLQAFAHQDAPFEAVLERCNPTRTLAHHPLVQVMLAWQNNAPAQLVLGELDITPMPLQVQTARMDLTFSLAEDWTPTGAPAGISGSVEFRTDVYDDQTIRTLLARLERVLAVLVADPGRVLSSVDLLDA</sequence>
<name>A0A5B1B3C1_MYCSI</name>
<dbReference type="Pfam" id="PF00550">
    <property type="entry name" value="PP-binding"/>
    <property type="match status" value="1"/>
</dbReference>
<dbReference type="FunFam" id="1.10.1200.10:FF:000016">
    <property type="entry name" value="Non-ribosomal peptide synthase"/>
    <property type="match status" value="1"/>
</dbReference>
<dbReference type="SMART" id="SM01294">
    <property type="entry name" value="PKS_PP_betabranch"/>
    <property type="match status" value="1"/>
</dbReference>
<dbReference type="Proteomes" id="UP000324701">
    <property type="component" value="Unassembled WGS sequence"/>
</dbReference>
<evidence type="ECO:0000256" key="1">
    <source>
        <dbReference type="ARBA" id="ARBA00001957"/>
    </source>
</evidence>
<dbReference type="InterPro" id="IPR009081">
    <property type="entry name" value="PP-bd_ACP"/>
</dbReference>
<keyword evidence="2" id="KW-0596">Phosphopantetheine</keyword>
<dbReference type="Gene3D" id="3.30.559.10">
    <property type="entry name" value="Chloramphenicol acetyltransferase-like domain"/>
    <property type="match status" value="1"/>
</dbReference>
<dbReference type="GO" id="GO:0003824">
    <property type="term" value="F:catalytic activity"/>
    <property type="evidence" value="ECO:0007669"/>
    <property type="project" value="InterPro"/>
</dbReference>
<dbReference type="PANTHER" id="PTHR45527:SF1">
    <property type="entry name" value="FATTY ACID SYNTHASE"/>
    <property type="match status" value="1"/>
</dbReference>
<evidence type="ECO:0000256" key="3">
    <source>
        <dbReference type="ARBA" id="ARBA00022553"/>
    </source>
</evidence>
<reference evidence="5 6" key="1">
    <citation type="submission" date="2019-09" db="EMBL/GenBank/DDBJ databases">
        <title>Report of infection by Mycobacterium simiae a patient suffering from pulmonary tuberculosis.</title>
        <authorList>
            <person name="Mohanty P.S."/>
            <person name="Bansal A.K."/>
            <person name="Singh H."/>
            <person name="Sharma S."/>
            <person name="Patil S.A."/>
            <person name="Upadhaya P."/>
            <person name="Singh P.K."/>
            <person name="Kumar D."/>
            <person name="Kumar S."/>
            <person name="Singh R.K."/>
            <person name="Chaudhary B."/>
        </authorList>
    </citation>
    <scope>NUCLEOTIDE SEQUENCE [LARGE SCALE GENOMIC DNA]</scope>
    <source>
        <strain evidence="5 6">JAL-560-SIM</strain>
    </source>
</reference>
<evidence type="ECO:0000256" key="2">
    <source>
        <dbReference type="ARBA" id="ARBA00022450"/>
    </source>
</evidence>
<dbReference type="Gene3D" id="3.30.559.30">
    <property type="entry name" value="Nonribosomal peptide synthetase, condensation domain"/>
    <property type="match status" value="1"/>
</dbReference>
<accession>A0A5B1B3C1</accession>
<evidence type="ECO:0000313" key="6">
    <source>
        <dbReference type="Proteomes" id="UP000324701"/>
    </source>
</evidence>
<dbReference type="InterPro" id="IPR036736">
    <property type="entry name" value="ACP-like_sf"/>
</dbReference>
<gene>
    <name evidence="5" type="ORF">F0Q45_25805</name>
</gene>
<dbReference type="CDD" id="cd19540">
    <property type="entry name" value="LCL_NRPS-like"/>
    <property type="match status" value="1"/>
</dbReference>
<dbReference type="SUPFAM" id="SSF56801">
    <property type="entry name" value="Acetyl-CoA synthetase-like"/>
    <property type="match status" value="1"/>
</dbReference>
<feature type="non-terminal residue" evidence="5">
    <location>
        <position position="1"/>
    </location>
</feature>
<dbReference type="InterPro" id="IPR020806">
    <property type="entry name" value="PKS_PP-bd"/>
</dbReference>
<comment type="cofactor">
    <cofactor evidence="1">
        <name>pantetheine 4'-phosphate</name>
        <dbReference type="ChEBI" id="CHEBI:47942"/>
    </cofactor>
</comment>
<proteinExistence type="predicted"/>
<dbReference type="EMBL" id="VTZN01000365">
    <property type="protein sequence ID" value="KAA1243207.1"/>
    <property type="molecule type" value="Genomic_DNA"/>
</dbReference>
<dbReference type="FunFam" id="3.30.559.10:FF:000012">
    <property type="entry name" value="Non-ribosomal peptide synthetase"/>
    <property type="match status" value="1"/>
</dbReference>
<dbReference type="InterPro" id="IPR001242">
    <property type="entry name" value="Condensation_dom"/>
</dbReference>
<dbReference type="GO" id="GO:0044550">
    <property type="term" value="P:secondary metabolite biosynthetic process"/>
    <property type="evidence" value="ECO:0007669"/>
    <property type="project" value="TreeGrafter"/>
</dbReference>
<keyword evidence="6" id="KW-1185">Reference proteome</keyword>
<dbReference type="GO" id="GO:0072330">
    <property type="term" value="P:monocarboxylic acid biosynthetic process"/>
    <property type="evidence" value="ECO:0007669"/>
    <property type="project" value="UniProtKB-ARBA"/>
</dbReference>
<comment type="caution">
    <text evidence="5">The sequence shown here is derived from an EMBL/GenBank/DDBJ whole genome shotgun (WGS) entry which is preliminary data.</text>
</comment>
<dbReference type="PANTHER" id="PTHR45527">
    <property type="entry name" value="NONRIBOSOMAL PEPTIDE SYNTHETASE"/>
    <property type="match status" value="1"/>
</dbReference>
<evidence type="ECO:0000259" key="4">
    <source>
        <dbReference type="PROSITE" id="PS50075"/>
    </source>
</evidence>
<dbReference type="GO" id="GO:0031177">
    <property type="term" value="F:phosphopantetheine binding"/>
    <property type="evidence" value="ECO:0007669"/>
    <property type="project" value="InterPro"/>
</dbReference>
<dbReference type="RefSeq" id="WP_262491191.1">
    <property type="nucleotide sequence ID" value="NZ_VTZN01000365.1"/>
</dbReference>